<dbReference type="CDD" id="cd15831">
    <property type="entry name" value="BTAD"/>
    <property type="match status" value="1"/>
</dbReference>
<gene>
    <name evidence="7" type="ORF">GCM10023205_37760</name>
</gene>
<accession>A0ABP9HEI5</accession>
<keyword evidence="2" id="KW-0902">Two-component regulatory system</keyword>
<dbReference type="InterPro" id="IPR058852">
    <property type="entry name" value="HTH_77"/>
</dbReference>
<dbReference type="EMBL" id="BAABHS010000012">
    <property type="protein sequence ID" value="GAA4968981.1"/>
    <property type="molecule type" value="Genomic_DNA"/>
</dbReference>
<dbReference type="InterPro" id="IPR005158">
    <property type="entry name" value="BTAD"/>
</dbReference>
<dbReference type="InterPro" id="IPR001867">
    <property type="entry name" value="OmpR/PhoB-type_DNA-bd"/>
</dbReference>
<evidence type="ECO:0000256" key="1">
    <source>
        <dbReference type="ARBA" id="ARBA00005820"/>
    </source>
</evidence>
<evidence type="ECO:0000259" key="6">
    <source>
        <dbReference type="PROSITE" id="PS51755"/>
    </source>
</evidence>
<dbReference type="Gene3D" id="1.25.40.10">
    <property type="entry name" value="Tetratricopeptide repeat domain"/>
    <property type="match status" value="2"/>
</dbReference>
<dbReference type="Pfam" id="PF00486">
    <property type="entry name" value="Trans_reg_C"/>
    <property type="match status" value="1"/>
</dbReference>
<reference evidence="8" key="1">
    <citation type="journal article" date="2019" name="Int. J. Syst. Evol. Microbiol.">
        <title>The Global Catalogue of Microorganisms (GCM) 10K type strain sequencing project: providing services to taxonomists for standard genome sequencing and annotation.</title>
        <authorList>
            <consortium name="The Broad Institute Genomics Platform"/>
            <consortium name="The Broad Institute Genome Sequencing Center for Infectious Disease"/>
            <person name="Wu L."/>
            <person name="Ma J."/>
        </authorList>
    </citation>
    <scope>NUCLEOTIDE SEQUENCE [LARGE SCALE GENOMIC DNA]</scope>
    <source>
        <strain evidence="8">JCM 17986</strain>
    </source>
</reference>
<evidence type="ECO:0000256" key="2">
    <source>
        <dbReference type="ARBA" id="ARBA00023012"/>
    </source>
</evidence>
<comment type="caution">
    <text evidence="7">The sequence shown here is derived from an EMBL/GenBank/DDBJ whole genome shotgun (WGS) entry which is preliminary data.</text>
</comment>
<dbReference type="InterPro" id="IPR011990">
    <property type="entry name" value="TPR-like_helical_dom_sf"/>
</dbReference>
<feature type="compositionally biased region" description="Low complexity" evidence="5">
    <location>
        <begin position="486"/>
        <end position="500"/>
    </location>
</feature>
<dbReference type="InterPro" id="IPR016032">
    <property type="entry name" value="Sig_transdc_resp-reg_C-effctor"/>
</dbReference>
<dbReference type="SUPFAM" id="SSF48452">
    <property type="entry name" value="TPR-like"/>
    <property type="match status" value="2"/>
</dbReference>
<dbReference type="SMART" id="SM01043">
    <property type="entry name" value="BTAD"/>
    <property type="match status" value="1"/>
</dbReference>
<feature type="DNA-binding region" description="OmpR/PhoB-type" evidence="4">
    <location>
        <begin position="1"/>
        <end position="86"/>
    </location>
</feature>
<proteinExistence type="inferred from homology"/>
<dbReference type="PROSITE" id="PS51755">
    <property type="entry name" value="OMPR_PHOB"/>
    <property type="match status" value="1"/>
</dbReference>
<dbReference type="Gene3D" id="1.10.10.10">
    <property type="entry name" value="Winged helix-like DNA-binding domain superfamily/Winged helix DNA-binding domain"/>
    <property type="match status" value="1"/>
</dbReference>
<feature type="region of interest" description="Disordered" evidence="5">
    <location>
        <begin position="474"/>
        <end position="507"/>
    </location>
</feature>
<evidence type="ECO:0000256" key="4">
    <source>
        <dbReference type="PROSITE-ProRule" id="PRU01091"/>
    </source>
</evidence>
<feature type="domain" description="OmpR/PhoB-type" evidence="6">
    <location>
        <begin position="1"/>
        <end position="86"/>
    </location>
</feature>
<dbReference type="Pfam" id="PF25872">
    <property type="entry name" value="HTH_77"/>
    <property type="match status" value="1"/>
</dbReference>
<protein>
    <submittedName>
        <fullName evidence="7">BTAD domain-containing putative transcriptional regulator</fullName>
    </submittedName>
</protein>
<dbReference type="Proteomes" id="UP001500466">
    <property type="component" value="Unassembled WGS sequence"/>
</dbReference>
<dbReference type="InterPro" id="IPR036388">
    <property type="entry name" value="WH-like_DNA-bd_sf"/>
</dbReference>
<dbReference type="SUPFAM" id="SSF52540">
    <property type="entry name" value="P-loop containing nucleoside triphosphate hydrolases"/>
    <property type="match status" value="1"/>
</dbReference>
<evidence type="ECO:0000313" key="8">
    <source>
        <dbReference type="Proteomes" id="UP001500466"/>
    </source>
</evidence>
<dbReference type="PRINTS" id="PR00364">
    <property type="entry name" value="DISEASERSIST"/>
</dbReference>
<keyword evidence="8" id="KW-1185">Reference proteome</keyword>
<keyword evidence="3 4" id="KW-0238">DNA-binding</keyword>
<name>A0ABP9HEI5_9ACTN</name>
<dbReference type="InterPro" id="IPR027417">
    <property type="entry name" value="P-loop_NTPase"/>
</dbReference>
<dbReference type="Pfam" id="PF03704">
    <property type="entry name" value="BTAD"/>
    <property type="match status" value="1"/>
</dbReference>
<dbReference type="PANTHER" id="PTHR47691">
    <property type="entry name" value="REGULATOR-RELATED"/>
    <property type="match status" value="1"/>
</dbReference>
<evidence type="ECO:0000313" key="7">
    <source>
        <dbReference type="EMBL" id="GAA4968981.1"/>
    </source>
</evidence>
<organism evidence="7 8">
    <name type="scientific">Yinghuangia aomiensis</name>
    <dbReference type="NCBI Taxonomy" id="676205"/>
    <lineage>
        <taxon>Bacteria</taxon>
        <taxon>Bacillati</taxon>
        <taxon>Actinomycetota</taxon>
        <taxon>Actinomycetes</taxon>
        <taxon>Kitasatosporales</taxon>
        <taxon>Streptomycetaceae</taxon>
        <taxon>Yinghuangia</taxon>
    </lineage>
</organism>
<dbReference type="PANTHER" id="PTHR47691:SF3">
    <property type="entry name" value="HTH-TYPE TRANSCRIPTIONAL REGULATOR RV0890C-RELATED"/>
    <property type="match status" value="1"/>
</dbReference>
<dbReference type="SUPFAM" id="SSF46894">
    <property type="entry name" value="C-terminal effector domain of the bipartite response regulators"/>
    <property type="match status" value="1"/>
</dbReference>
<sequence length="1108" mass="117588">MLGPFEVRIDGGGSADVPGARLRGLLVALALRPGRTVSKAALVDWVWGDEPPAEATNALQRLVSRLRKVLPEGAIEGGTDGYRLTVAPDDVDAVRFERLVQASRTHADGNPRPRTESRLRMLREALELWRGPALQDVGPQHSAAFDAAVVRLENLRLVATEERVDAEVALGRGADMVTELTDLVAAHPLRERPVAALMRALVAAGRGSEALLVYQRAREALADALGVDPSPELAALHVALLRGELGAKPESRKTNLRAELTSFVGREADVEALRGLVSGHRLTTVIGPGGAGKTRLATEAARTMLGDLPDGVWLVELAAIGADGDAAHTRRAEAAPPTAHVAQATLSALGLRDALLGGSANTELTDRLIAAIRDREALLILDNCEHVVESAAVFAHRLLGECRRLRVLATSREPLGITGEALWRVEPLRLPAARAGAGGMGAGTAADIADSPAVRLLLDRARAVRGDLAFGAGTPAGSAGSGRSGTSGASGTPGTPGDPSDPLAVSPSPTTLATLAQICRALDGMPLAIELAAARLRTMSPEQLAGRLDDRFALLNAGSRTALPRHKTLRAVVDWSWELLTDAERSVLRRLSVFSGGATLEAAESVCAGDGVEEWQVLELLTALTEKSLVRTDNDAAPRYRMLGTIKEYAAGQLGRAGEAEAARHAHRDFFIALTEGAEPELRRAAQVTWLRALEAEYDNIGAAMRGALAAGEAQAAMRLAGGAGWYWWLAGHKTEAAELISAATRLPGEVTDDVRATVYALMVMFLTSGRGDEHQAAEWIRKAHEARSRIADGGHPLLGFIIPLERLLNAPETVVEAFEALLDDPDPWARALARLQAGKTRVILGRGGREADACLETALAEFRALGERYGTSFALTELAERIAVRGEVTAACAYFEEAIALVAELGVADDVIRMRARQAQLYWQAGDDEAATKAIADGERYAEGVTWPDALSELAFAKSGLARWRGDTAEASEQLRAAMALVDDQDEPNVRALTHHLLGYLAPDAATARAEHAVAYRAATSAGHPTFIAQILVGIADVALRDDDPAQAARLLAAATGLRGLPDSSHPDVRRIEREARSRLGDAEFAEAAREGADADWSQLAEVTLAR</sequence>
<evidence type="ECO:0000256" key="5">
    <source>
        <dbReference type="SAM" id="MobiDB-lite"/>
    </source>
</evidence>
<comment type="similarity">
    <text evidence="1">Belongs to the AfsR/DnrI/RedD regulatory family.</text>
</comment>
<evidence type="ECO:0000256" key="3">
    <source>
        <dbReference type="ARBA" id="ARBA00023125"/>
    </source>
</evidence>
<dbReference type="SMART" id="SM00862">
    <property type="entry name" value="Trans_reg_C"/>
    <property type="match status" value="1"/>
</dbReference>